<dbReference type="InterPro" id="IPR036390">
    <property type="entry name" value="WH_DNA-bd_sf"/>
</dbReference>
<dbReference type="InterPro" id="IPR023187">
    <property type="entry name" value="Tscrpt_reg_MarR-type_CS"/>
</dbReference>
<evidence type="ECO:0000256" key="1">
    <source>
        <dbReference type="ARBA" id="ARBA00023015"/>
    </source>
</evidence>
<evidence type="ECO:0000256" key="2">
    <source>
        <dbReference type="ARBA" id="ARBA00023125"/>
    </source>
</evidence>
<gene>
    <name evidence="5" type="ORF">DES37_101237</name>
</gene>
<dbReference type="PROSITE" id="PS50995">
    <property type="entry name" value="HTH_MARR_2"/>
    <property type="match status" value="1"/>
</dbReference>
<keyword evidence="3" id="KW-0804">Transcription</keyword>
<evidence type="ECO:0000313" key="6">
    <source>
        <dbReference type="Proteomes" id="UP000246744"/>
    </source>
</evidence>
<accession>A0A317Q8E5</accession>
<dbReference type="PANTHER" id="PTHR42756:SF1">
    <property type="entry name" value="TRANSCRIPTIONAL REPRESSOR OF EMRAB OPERON"/>
    <property type="match status" value="1"/>
</dbReference>
<dbReference type="GO" id="GO:0003677">
    <property type="term" value="F:DNA binding"/>
    <property type="evidence" value="ECO:0007669"/>
    <property type="project" value="UniProtKB-KW"/>
</dbReference>
<dbReference type="Gene3D" id="1.10.10.10">
    <property type="entry name" value="Winged helix-like DNA-binding domain superfamily/Winged helix DNA-binding domain"/>
    <property type="match status" value="1"/>
</dbReference>
<sequence length="164" mass="18757">MSWQELQGMILADAFTFMPNGFRMHLHQETFHLLRLLFQQHTAKWQHTFPELTKPQYSVLRAVAEHPGIEQVRLTEAAVCTKATLAEMLSRMEKKGWVSRACDPADKRRRFVSLTPDGQALLTLSQSRATTVDQAFLTRLSPQEQQAFNAMIEKMLEPDGNTQA</sequence>
<evidence type="ECO:0000313" key="5">
    <source>
        <dbReference type="EMBL" id="PWW12669.1"/>
    </source>
</evidence>
<proteinExistence type="predicted"/>
<keyword evidence="2" id="KW-0238">DNA-binding</keyword>
<keyword evidence="6" id="KW-1185">Reference proteome</keyword>
<keyword evidence="1" id="KW-0805">Transcription regulation</keyword>
<dbReference type="InterPro" id="IPR000835">
    <property type="entry name" value="HTH_MarR-typ"/>
</dbReference>
<name>A0A317Q8E5_9ENTR</name>
<dbReference type="SMART" id="SM00347">
    <property type="entry name" value="HTH_MARR"/>
    <property type="match status" value="1"/>
</dbReference>
<dbReference type="PROSITE" id="PS01117">
    <property type="entry name" value="HTH_MARR_1"/>
    <property type="match status" value="1"/>
</dbReference>
<feature type="domain" description="HTH marR-type" evidence="4">
    <location>
        <begin position="27"/>
        <end position="157"/>
    </location>
</feature>
<dbReference type="Pfam" id="PF01047">
    <property type="entry name" value="MarR"/>
    <property type="match status" value="1"/>
</dbReference>
<dbReference type="PANTHER" id="PTHR42756">
    <property type="entry name" value="TRANSCRIPTIONAL REGULATOR, MARR"/>
    <property type="match status" value="1"/>
</dbReference>
<dbReference type="Proteomes" id="UP000246744">
    <property type="component" value="Unassembled WGS sequence"/>
</dbReference>
<protein>
    <submittedName>
        <fullName evidence="5">MarR family transcriptional regulator</fullName>
    </submittedName>
</protein>
<reference evidence="5 6" key="1">
    <citation type="submission" date="2018-05" db="EMBL/GenBank/DDBJ databases">
        <title>Genomic Encyclopedia of Type Strains, Phase IV (KMG-IV): sequencing the most valuable type-strain genomes for metagenomic binning, comparative biology and taxonomic classification.</title>
        <authorList>
            <person name="Goeker M."/>
        </authorList>
    </citation>
    <scope>NUCLEOTIDE SEQUENCE [LARGE SCALE GENOMIC DNA]</scope>
    <source>
        <strain evidence="5 6">DSM 19579</strain>
    </source>
</reference>
<organism evidence="5 6">
    <name type="scientific">Mangrovibacter plantisponsor</name>
    <dbReference type="NCBI Taxonomy" id="451513"/>
    <lineage>
        <taxon>Bacteria</taxon>
        <taxon>Pseudomonadati</taxon>
        <taxon>Pseudomonadota</taxon>
        <taxon>Gammaproteobacteria</taxon>
        <taxon>Enterobacterales</taxon>
        <taxon>Enterobacteriaceae</taxon>
        <taxon>Mangrovibacter</taxon>
    </lineage>
</organism>
<evidence type="ECO:0000256" key="3">
    <source>
        <dbReference type="ARBA" id="ARBA00023163"/>
    </source>
</evidence>
<dbReference type="PRINTS" id="PR00598">
    <property type="entry name" value="HTHMARR"/>
</dbReference>
<dbReference type="EMBL" id="QGTS01000001">
    <property type="protein sequence ID" value="PWW12669.1"/>
    <property type="molecule type" value="Genomic_DNA"/>
</dbReference>
<dbReference type="GO" id="GO:0003700">
    <property type="term" value="F:DNA-binding transcription factor activity"/>
    <property type="evidence" value="ECO:0007669"/>
    <property type="project" value="InterPro"/>
</dbReference>
<comment type="caution">
    <text evidence="5">The sequence shown here is derived from an EMBL/GenBank/DDBJ whole genome shotgun (WGS) entry which is preliminary data.</text>
</comment>
<evidence type="ECO:0000259" key="4">
    <source>
        <dbReference type="PROSITE" id="PS50995"/>
    </source>
</evidence>
<dbReference type="AlphaFoldDB" id="A0A317Q8E5"/>
<dbReference type="InterPro" id="IPR036388">
    <property type="entry name" value="WH-like_DNA-bd_sf"/>
</dbReference>
<dbReference type="SUPFAM" id="SSF46785">
    <property type="entry name" value="Winged helix' DNA-binding domain"/>
    <property type="match status" value="1"/>
</dbReference>